<comment type="caution">
    <text evidence="1">The sequence shown here is derived from an EMBL/GenBank/DDBJ whole genome shotgun (WGS) entry which is preliminary data.</text>
</comment>
<gene>
    <name evidence="1" type="ORF">HPB47_003858</name>
</gene>
<accession>A0AC60PIN1</accession>
<organism evidence="1 2">
    <name type="scientific">Ixodes persulcatus</name>
    <name type="common">Taiga tick</name>
    <dbReference type="NCBI Taxonomy" id="34615"/>
    <lineage>
        <taxon>Eukaryota</taxon>
        <taxon>Metazoa</taxon>
        <taxon>Ecdysozoa</taxon>
        <taxon>Arthropoda</taxon>
        <taxon>Chelicerata</taxon>
        <taxon>Arachnida</taxon>
        <taxon>Acari</taxon>
        <taxon>Parasitiformes</taxon>
        <taxon>Ixodida</taxon>
        <taxon>Ixodoidea</taxon>
        <taxon>Ixodidae</taxon>
        <taxon>Ixodinae</taxon>
        <taxon>Ixodes</taxon>
    </lineage>
</organism>
<protein>
    <submittedName>
        <fullName evidence="1">Uncharacterized protein</fullName>
    </submittedName>
</protein>
<sequence>MWGDNGFRLCRQGKKTEPKARAWYEEDQDCVVRLCGLNVHEGNPWLAASPDGLKTAGNALVEIKCPTPATLKKYGSLEGLLASGKYDVSNLCKLTERMVLERLMLHLEGNSPLHPHQLGFRHGMSTQDILHMLRHQVLDAYSKVQRRTVVAVDVRKAFDAVPHEAVIQSAELAGGAVLSPIPFNLVMARLPPLLEAVPSLHFAVYADDVTIRATTRSAGEQEHTLQLGLDIMQGFLLNVGMTASPEKTEYVVVLNGPHRKTEAVRNEIALSMAGQMIRRKPSVRILGA</sequence>
<dbReference type="EMBL" id="JABSTQ010010574">
    <property type="protein sequence ID" value="KAG0419811.1"/>
    <property type="molecule type" value="Genomic_DNA"/>
</dbReference>
<keyword evidence="2" id="KW-1185">Reference proteome</keyword>
<evidence type="ECO:0000313" key="1">
    <source>
        <dbReference type="EMBL" id="KAG0419811.1"/>
    </source>
</evidence>
<evidence type="ECO:0000313" key="2">
    <source>
        <dbReference type="Proteomes" id="UP000805193"/>
    </source>
</evidence>
<name>A0AC60PIN1_IXOPE</name>
<reference evidence="1 2" key="1">
    <citation type="journal article" date="2020" name="Cell">
        <title>Large-Scale Comparative Analyses of Tick Genomes Elucidate Their Genetic Diversity and Vector Capacities.</title>
        <authorList>
            <consortium name="Tick Genome and Microbiome Consortium (TIGMIC)"/>
            <person name="Jia N."/>
            <person name="Wang J."/>
            <person name="Shi W."/>
            <person name="Du L."/>
            <person name="Sun Y."/>
            <person name="Zhan W."/>
            <person name="Jiang J.F."/>
            <person name="Wang Q."/>
            <person name="Zhang B."/>
            <person name="Ji P."/>
            <person name="Bell-Sakyi L."/>
            <person name="Cui X.M."/>
            <person name="Yuan T.T."/>
            <person name="Jiang B.G."/>
            <person name="Yang W.F."/>
            <person name="Lam T.T."/>
            <person name="Chang Q.C."/>
            <person name="Ding S.J."/>
            <person name="Wang X.J."/>
            <person name="Zhu J.G."/>
            <person name="Ruan X.D."/>
            <person name="Zhao L."/>
            <person name="Wei J.T."/>
            <person name="Ye R.Z."/>
            <person name="Que T.C."/>
            <person name="Du C.H."/>
            <person name="Zhou Y.H."/>
            <person name="Cheng J.X."/>
            <person name="Dai P.F."/>
            <person name="Guo W.B."/>
            <person name="Han X.H."/>
            <person name="Huang E.J."/>
            <person name="Li L.F."/>
            <person name="Wei W."/>
            <person name="Gao Y.C."/>
            <person name="Liu J.Z."/>
            <person name="Shao H.Z."/>
            <person name="Wang X."/>
            <person name="Wang C.C."/>
            <person name="Yang T.C."/>
            <person name="Huo Q.B."/>
            <person name="Li W."/>
            <person name="Chen H.Y."/>
            <person name="Chen S.E."/>
            <person name="Zhou L.G."/>
            <person name="Ni X.B."/>
            <person name="Tian J.H."/>
            <person name="Sheng Y."/>
            <person name="Liu T."/>
            <person name="Pan Y.S."/>
            <person name="Xia L.Y."/>
            <person name="Li J."/>
            <person name="Zhao F."/>
            <person name="Cao W.C."/>
        </authorList>
    </citation>
    <scope>NUCLEOTIDE SEQUENCE [LARGE SCALE GENOMIC DNA]</scope>
    <source>
        <strain evidence="1">Iper-2018</strain>
    </source>
</reference>
<dbReference type="Proteomes" id="UP000805193">
    <property type="component" value="Unassembled WGS sequence"/>
</dbReference>
<proteinExistence type="predicted"/>